<proteinExistence type="predicted"/>
<keyword evidence="1" id="KW-0812">Transmembrane</keyword>
<comment type="caution">
    <text evidence="2">The sequence shown here is derived from an EMBL/GenBank/DDBJ whole genome shotgun (WGS) entry which is preliminary data.</text>
</comment>
<organism evidence="2 3">
    <name type="scientific">Autumnicola patrickiae</name>
    <dbReference type="NCBI Taxonomy" id="3075591"/>
    <lineage>
        <taxon>Bacteria</taxon>
        <taxon>Pseudomonadati</taxon>
        <taxon>Bacteroidota</taxon>
        <taxon>Flavobacteriia</taxon>
        <taxon>Flavobacteriales</taxon>
        <taxon>Flavobacteriaceae</taxon>
        <taxon>Autumnicola</taxon>
    </lineage>
</organism>
<keyword evidence="3" id="KW-1185">Reference proteome</keyword>
<feature type="transmembrane region" description="Helical" evidence="1">
    <location>
        <begin position="6"/>
        <end position="27"/>
    </location>
</feature>
<evidence type="ECO:0000313" key="3">
    <source>
        <dbReference type="Proteomes" id="UP001261624"/>
    </source>
</evidence>
<accession>A0ABU3E0A4</accession>
<dbReference type="Proteomes" id="UP001261624">
    <property type="component" value="Unassembled WGS sequence"/>
</dbReference>
<keyword evidence="1" id="KW-0472">Membrane</keyword>
<dbReference type="EMBL" id="JAVRHM010000005">
    <property type="protein sequence ID" value="MDT0689350.1"/>
    <property type="molecule type" value="Genomic_DNA"/>
</dbReference>
<evidence type="ECO:0000256" key="1">
    <source>
        <dbReference type="SAM" id="Phobius"/>
    </source>
</evidence>
<protein>
    <submittedName>
        <fullName evidence="2">Uncharacterized protein</fullName>
    </submittedName>
</protein>
<keyword evidence="1" id="KW-1133">Transmembrane helix</keyword>
<reference evidence="2 3" key="1">
    <citation type="submission" date="2023-09" db="EMBL/GenBank/DDBJ databases">
        <authorList>
            <person name="Rey-Velasco X."/>
        </authorList>
    </citation>
    <scope>NUCLEOTIDE SEQUENCE [LARGE SCALE GENOMIC DNA]</scope>
    <source>
        <strain evidence="2 3">F188</strain>
    </source>
</reference>
<sequence length="99" mass="11933">MEEINLLPLIFLAVAMVALPAVAVRLYRRMLQVEILRYKCDFAFNRSVLHNEQLSKIHRELLQKKYLQQRPSYLVMFFSRKPLQIEQWYNGEQLDAFFL</sequence>
<name>A0ABU3E0A4_9FLAO</name>
<dbReference type="RefSeq" id="WP_311682823.1">
    <property type="nucleotide sequence ID" value="NZ_JAVRHM010000005.1"/>
</dbReference>
<gene>
    <name evidence="2" type="ORF">RM549_06105</name>
</gene>
<evidence type="ECO:0000313" key="2">
    <source>
        <dbReference type="EMBL" id="MDT0689350.1"/>
    </source>
</evidence>